<dbReference type="InterPro" id="IPR008139">
    <property type="entry name" value="SaposinB_dom"/>
</dbReference>
<evidence type="ECO:0000313" key="6">
    <source>
        <dbReference type="Proteomes" id="UP000812440"/>
    </source>
</evidence>
<organism evidence="5 6">
    <name type="scientific">Hymenochirus boettgeri</name>
    <name type="common">Congo dwarf clawed frog</name>
    <dbReference type="NCBI Taxonomy" id="247094"/>
    <lineage>
        <taxon>Eukaryota</taxon>
        <taxon>Metazoa</taxon>
        <taxon>Chordata</taxon>
        <taxon>Craniata</taxon>
        <taxon>Vertebrata</taxon>
        <taxon>Euteleostomi</taxon>
        <taxon>Amphibia</taxon>
        <taxon>Batrachia</taxon>
        <taxon>Anura</taxon>
        <taxon>Pipoidea</taxon>
        <taxon>Pipidae</taxon>
        <taxon>Pipinae</taxon>
        <taxon>Hymenochirus</taxon>
    </lineage>
</organism>
<evidence type="ECO:0000313" key="5">
    <source>
        <dbReference type="EMBL" id="KAG8443565.1"/>
    </source>
</evidence>
<dbReference type="AlphaFoldDB" id="A0A8T2JE16"/>
<feature type="signal peptide" evidence="3">
    <location>
        <begin position="1"/>
        <end position="22"/>
    </location>
</feature>
<dbReference type="Proteomes" id="UP000812440">
    <property type="component" value="Chromosome 6"/>
</dbReference>
<evidence type="ECO:0000256" key="3">
    <source>
        <dbReference type="SAM" id="SignalP"/>
    </source>
</evidence>
<name>A0A8T2JE16_9PIPI</name>
<proteinExistence type="inferred from homology"/>
<evidence type="ECO:0000256" key="2">
    <source>
        <dbReference type="ARBA" id="ARBA00023157"/>
    </source>
</evidence>
<dbReference type="Pfam" id="PF11938">
    <property type="entry name" value="DUF3456"/>
    <property type="match status" value="1"/>
</dbReference>
<sequence>MEVIRLHFGIMVAAFLICHVEGKRDPVLYCGACRALVEELYYEIRKIDPKKMVVVPLAKSELYLTEVLENVCEKMNDYGLYVDPSTQEKSYRRFAPRDNEGIGSVDFKNFKFNPEESNTLKYACERVVEEHEDEVISVITKEAENLTNKLCTEKTGLCKEFLHGEL</sequence>
<protein>
    <recommendedName>
        <fullName evidence="4">Saposin B-type domain-containing protein</fullName>
    </recommendedName>
</protein>
<accession>A0A8T2JE16</accession>
<reference evidence="5" key="1">
    <citation type="thesis" date="2020" institute="ProQuest LLC" country="789 East Eisenhower Parkway, Ann Arbor, MI, USA">
        <title>Comparative Genomics and Chromosome Evolution.</title>
        <authorList>
            <person name="Mudd A.B."/>
        </authorList>
    </citation>
    <scope>NUCLEOTIDE SEQUENCE</scope>
    <source>
        <strain evidence="5">Female2</strain>
        <tissue evidence="5">Blood</tissue>
    </source>
</reference>
<comment type="caution">
    <text evidence="5">The sequence shown here is derived from an EMBL/GenBank/DDBJ whole genome shotgun (WGS) entry which is preliminary data.</text>
</comment>
<gene>
    <name evidence="5" type="ORF">GDO86_012100</name>
</gene>
<dbReference type="Gene3D" id="1.10.225.10">
    <property type="entry name" value="Saposin-like"/>
    <property type="match status" value="1"/>
</dbReference>
<comment type="similarity">
    <text evidence="1">Belongs to the canopy family.</text>
</comment>
<dbReference type="OrthoDB" id="192915at2759"/>
<dbReference type="GO" id="GO:0005783">
    <property type="term" value="C:endoplasmic reticulum"/>
    <property type="evidence" value="ECO:0007669"/>
    <property type="project" value="TreeGrafter"/>
</dbReference>
<feature type="chain" id="PRO_5035781219" description="Saposin B-type domain-containing protein" evidence="3">
    <location>
        <begin position="23"/>
        <end position="166"/>
    </location>
</feature>
<dbReference type="PANTHER" id="PTHR13341:SF4">
    <property type="entry name" value="CANOPY FGF SIGNALING REGULATOR 1"/>
    <property type="match status" value="1"/>
</dbReference>
<dbReference type="InterPro" id="IPR021852">
    <property type="entry name" value="DUF3456"/>
</dbReference>
<feature type="domain" description="Saposin B-type" evidence="4">
    <location>
        <begin position="26"/>
        <end position="162"/>
    </location>
</feature>
<keyword evidence="2" id="KW-1015">Disulfide bond</keyword>
<dbReference type="InterPro" id="IPR042415">
    <property type="entry name" value="CNPY"/>
</dbReference>
<keyword evidence="6" id="KW-1185">Reference proteome</keyword>
<dbReference type="PROSITE" id="PS50015">
    <property type="entry name" value="SAP_B"/>
    <property type="match status" value="1"/>
</dbReference>
<evidence type="ECO:0000259" key="4">
    <source>
        <dbReference type="PROSITE" id="PS50015"/>
    </source>
</evidence>
<dbReference type="EMBL" id="JAACNH010000005">
    <property type="protein sequence ID" value="KAG8443565.1"/>
    <property type="molecule type" value="Genomic_DNA"/>
</dbReference>
<evidence type="ECO:0000256" key="1">
    <source>
        <dbReference type="ARBA" id="ARBA00007285"/>
    </source>
</evidence>
<dbReference type="PANTHER" id="PTHR13341">
    <property type="entry name" value="MIR-INTERACTING SAPOSIN-LIKE PROTEIN"/>
    <property type="match status" value="1"/>
</dbReference>
<keyword evidence="3" id="KW-0732">Signal</keyword>